<sequence>MEMAIFRRDYHTADSIVHFMDFYNSMQMKYLASDLLNKGLSPNNISDAFTRAIKVAKSSGIDVRKHFRPVFSGIGSEIISDCKLSRLGYGLVLLNADAKISVVALWQVDILNKFFE</sequence>
<reference evidence="2" key="1">
    <citation type="submission" date="2016-10" db="EMBL/GenBank/DDBJ databases">
        <authorList>
            <person name="Varghese N."/>
            <person name="Submissions S."/>
        </authorList>
    </citation>
    <scope>NUCLEOTIDE SEQUENCE [LARGE SCALE GENOMIC DNA]</scope>
    <source>
        <strain evidence="2">DSM 16471</strain>
    </source>
</reference>
<accession>A0A1H7FCX4</accession>
<dbReference type="RefSeq" id="WP_091618695.1">
    <property type="nucleotide sequence ID" value="NZ_FNZN01000001.1"/>
</dbReference>
<proteinExistence type="predicted"/>
<dbReference type="AlphaFoldDB" id="A0A1H7FCX4"/>
<organism evidence="1 2">
    <name type="scientific">Maribacter orientalis</name>
    <dbReference type="NCBI Taxonomy" id="228957"/>
    <lineage>
        <taxon>Bacteria</taxon>
        <taxon>Pseudomonadati</taxon>
        <taxon>Bacteroidota</taxon>
        <taxon>Flavobacteriia</taxon>
        <taxon>Flavobacteriales</taxon>
        <taxon>Flavobacteriaceae</taxon>
        <taxon>Maribacter</taxon>
    </lineage>
</organism>
<evidence type="ECO:0000313" key="2">
    <source>
        <dbReference type="Proteomes" id="UP000198990"/>
    </source>
</evidence>
<dbReference type="STRING" id="228957.SAMN04488008_101112"/>
<dbReference type="EMBL" id="FNZN01000001">
    <property type="protein sequence ID" value="SEK23604.1"/>
    <property type="molecule type" value="Genomic_DNA"/>
</dbReference>
<dbReference type="Proteomes" id="UP000198990">
    <property type="component" value="Unassembled WGS sequence"/>
</dbReference>
<name>A0A1H7FCX4_9FLAO</name>
<protein>
    <submittedName>
        <fullName evidence="1">Uncharacterized protein</fullName>
    </submittedName>
</protein>
<gene>
    <name evidence="1" type="ORF">SAMN04488008_101112</name>
</gene>
<evidence type="ECO:0000313" key="1">
    <source>
        <dbReference type="EMBL" id="SEK23604.1"/>
    </source>
</evidence>
<keyword evidence="2" id="KW-1185">Reference proteome</keyword>
<dbReference type="OrthoDB" id="1202334at2"/>